<reference evidence="8 9" key="1">
    <citation type="submission" date="2023-11" db="EMBL/GenBank/DDBJ databases">
        <authorList>
            <person name="Bao R."/>
        </authorList>
    </citation>
    <scope>NUCLEOTIDE SEQUENCE [LARGE SCALE GENOMIC DNA]</scope>
    <source>
        <strain evidence="8 9">PJ23</strain>
    </source>
</reference>
<evidence type="ECO:0000313" key="9">
    <source>
        <dbReference type="Proteomes" id="UP001274321"/>
    </source>
</evidence>
<protein>
    <submittedName>
        <fullName evidence="8">DUF6538 domain-containing protein</fullName>
    </submittedName>
</protein>
<organism evidence="8 9">
    <name type="scientific">Terrihabitans rhizophilus</name>
    <dbReference type="NCBI Taxonomy" id="3092662"/>
    <lineage>
        <taxon>Bacteria</taxon>
        <taxon>Pseudomonadati</taxon>
        <taxon>Pseudomonadota</taxon>
        <taxon>Alphaproteobacteria</taxon>
        <taxon>Hyphomicrobiales</taxon>
        <taxon>Terrihabitans</taxon>
    </lineage>
</organism>
<evidence type="ECO:0000259" key="7">
    <source>
        <dbReference type="PROSITE" id="PS51900"/>
    </source>
</evidence>
<evidence type="ECO:0000259" key="6">
    <source>
        <dbReference type="PROSITE" id="PS51898"/>
    </source>
</evidence>
<name>A0ABU4RQI5_9HYPH</name>
<evidence type="ECO:0000256" key="4">
    <source>
        <dbReference type="ARBA" id="ARBA00023172"/>
    </source>
</evidence>
<dbReference type="InterPro" id="IPR046668">
    <property type="entry name" value="DUF6538"/>
</dbReference>
<gene>
    <name evidence="8" type="ORF">SCD90_10225</name>
</gene>
<dbReference type="RefSeq" id="WP_319844571.1">
    <property type="nucleotide sequence ID" value="NZ_JAXAFJ010000005.1"/>
</dbReference>
<dbReference type="InterPro" id="IPR011010">
    <property type="entry name" value="DNA_brk_join_enz"/>
</dbReference>
<dbReference type="Gene3D" id="1.10.443.10">
    <property type="entry name" value="Intergrase catalytic core"/>
    <property type="match status" value="1"/>
</dbReference>
<evidence type="ECO:0000256" key="2">
    <source>
        <dbReference type="ARBA" id="ARBA00022908"/>
    </source>
</evidence>
<dbReference type="InterPro" id="IPR044068">
    <property type="entry name" value="CB"/>
</dbReference>
<dbReference type="InterPro" id="IPR010998">
    <property type="entry name" value="Integrase_recombinase_N"/>
</dbReference>
<keyword evidence="9" id="KW-1185">Reference proteome</keyword>
<dbReference type="PROSITE" id="PS51900">
    <property type="entry name" value="CB"/>
    <property type="match status" value="1"/>
</dbReference>
<dbReference type="InterPro" id="IPR050090">
    <property type="entry name" value="Tyrosine_recombinase_XerCD"/>
</dbReference>
<keyword evidence="2" id="KW-0229">DNA integration</keyword>
<comment type="caution">
    <text evidence="8">The sequence shown here is derived from an EMBL/GenBank/DDBJ whole genome shotgun (WGS) entry which is preliminary data.</text>
</comment>
<sequence>MTGKVRHLLERDGRYFARVVVPSELRSIIGKSELREALGPDRRTATRRLSAAVARFNDVIDQARRKSGLPSGPLSYRRMNLSEVAQTHFAEEDILDENLRNLTGEDGSPIYHPEYEHLFRDGLAAVLRRVVSGQAGNDEIGAVIGWAIDRFRDRGNITAEPGSIEWRETARVLAAVQLETLERSKTRDAGELPAEPKHPLLKLPAEPERASPVSLMGLLSGYLAELRASGKGAEAEKRWKPCFRQFTEFLKHDDAARVTKGDVLRWKDELLLTRAAKTVRDVNIAALRAVLQWATENDRIKSNPVAGVKVRVTRAVRSREKGYTLEEALAVLKAASDYRPPYSSAAQRREHPTLSAAKKWAPWLCAHTGARVSEMTQLRKQDVRTENGIHFVRITPDAGSVKTGQYRDVPLHPQLVERGFLEFVAASEPGPLFYSERADRKGKLHPAKNNSSKIGVWLRSLKIIPSDVDPNHGWRHRMKTVGREAGVDPRVLDAIQGHAARTAGDDYGDVTLKARAITIAMFPSYLLSDLDTQGATKRRVTYAAECS</sequence>
<dbReference type="SUPFAM" id="SSF56349">
    <property type="entry name" value="DNA breaking-rejoining enzymes"/>
    <property type="match status" value="1"/>
</dbReference>
<evidence type="ECO:0000256" key="3">
    <source>
        <dbReference type="ARBA" id="ARBA00023125"/>
    </source>
</evidence>
<keyword evidence="3 5" id="KW-0238">DNA-binding</keyword>
<dbReference type="Pfam" id="PF00589">
    <property type="entry name" value="Phage_integrase"/>
    <property type="match status" value="1"/>
</dbReference>
<dbReference type="PANTHER" id="PTHR30349">
    <property type="entry name" value="PHAGE INTEGRASE-RELATED"/>
    <property type="match status" value="1"/>
</dbReference>
<dbReference type="Pfam" id="PF20172">
    <property type="entry name" value="DUF6538"/>
    <property type="match status" value="1"/>
</dbReference>
<dbReference type="InterPro" id="IPR013762">
    <property type="entry name" value="Integrase-like_cat_sf"/>
</dbReference>
<dbReference type="Gene3D" id="1.10.150.130">
    <property type="match status" value="1"/>
</dbReference>
<dbReference type="PANTHER" id="PTHR30349:SF41">
    <property type="entry name" value="INTEGRASE_RECOMBINASE PROTEIN MJ0367-RELATED"/>
    <property type="match status" value="1"/>
</dbReference>
<feature type="domain" description="Tyr recombinase" evidence="6">
    <location>
        <begin position="318"/>
        <end position="521"/>
    </location>
</feature>
<evidence type="ECO:0000256" key="5">
    <source>
        <dbReference type="PROSITE-ProRule" id="PRU01248"/>
    </source>
</evidence>
<keyword evidence="4" id="KW-0233">DNA recombination</keyword>
<accession>A0ABU4RQI5</accession>
<proteinExistence type="inferred from homology"/>
<evidence type="ECO:0000256" key="1">
    <source>
        <dbReference type="ARBA" id="ARBA00008857"/>
    </source>
</evidence>
<dbReference type="EMBL" id="JAXAFJ010000005">
    <property type="protein sequence ID" value="MDX6806443.1"/>
    <property type="molecule type" value="Genomic_DNA"/>
</dbReference>
<dbReference type="PROSITE" id="PS51898">
    <property type="entry name" value="TYR_RECOMBINASE"/>
    <property type="match status" value="1"/>
</dbReference>
<comment type="similarity">
    <text evidence="1">Belongs to the 'phage' integrase family.</text>
</comment>
<dbReference type="Proteomes" id="UP001274321">
    <property type="component" value="Unassembled WGS sequence"/>
</dbReference>
<feature type="domain" description="Core-binding (CB)" evidence="7">
    <location>
        <begin position="213"/>
        <end position="295"/>
    </location>
</feature>
<evidence type="ECO:0000313" key="8">
    <source>
        <dbReference type="EMBL" id="MDX6806443.1"/>
    </source>
</evidence>
<dbReference type="InterPro" id="IPR002104">
    <property type="entry name" value="Integrase_catalytic"/>
</dbReference>